<evidence type="ECO:0000313" key="3">
    <source>
        <dbReference type="Proteomes" id="UP001156940"/>
    </source>
</evidence>
<keyword evidence="3" id="KW-1185">Reference proteome</keyword>
<evidence type="ECO:0000313" key="2">
    <source>
        <dbReference type="EMBL" id="MDH5825041.1"/>
    </source>
</evidence>
<organism evidence="2 3">
    <name type="scientific">Luteimonas endophytica</name>
    <dbReference type="NCBI Taxonomy" id="3042023"/>
    <lineage>
        <taxon>Bacteria</taxon>
        <taxon>Pseudomonadati</taxon>
        <taxon>Pseudomonadota</taxon>
        <taxon>Gammaproteobacteria</taxon>
        <taxon>Lysobacterales</taxon>
        <taxon>Lysobacteraceae</taxon>
        <taxon>Luteimonas</taxon>
    </lineage>
</organism>
<dbReference type="SUPFAM" id="SSF51735">
    <property type="entry name" value="NAD(P)-binding Rossmann-fold domains"/>
    <property type="match status" value="1"/>
</dbReference>
<dbReference type="EMBL" id="JARXRM010000046">
    <property type="protein sequence ID" value="MDH5825041.1"/>
    <property type="molecule type" value="Genomic_DNA"/>
</dbReference>
<dbReference type="RefSeq" id="WP_280576436.1">
    <property type="nucleotide sequence ID" value="NZ_JARXRM010000046.1"/>
</dbReference>
<protein>
    <submittedName>
        <fullName evidence="2">NAD(P)H-binding protein</fullName>
    </submittedName>
</protein>
<accession>A0ABT6JDZ6</accession>
<dbReference type="InterPro" id="IPR036291">
    <property type="entry name" value="NAD(P)-bd_dom_sf"/>
</dbReference>
<reference evidence="2 3" key="1">
    <citation type="submission" date="2023-04" db="EMBL/GenBank/DDBJ databases">
        <title>Luteimonas endophyticus RD2P54.</title>
        <authorList>
            <person name="Sun J.-Q."/>
        </authorList>
    </citation>
    <scope>NUCLEOTIDE SEQUENCE [LARGE SCALE GENOMIC DNA]</scope>
    <source>
        <strain evidence="2 3">RD2P54</strain>
    </source>
</reference>
<evidence type="ECO:0000259" key="1">
    <source>
        <dbReference type="Pfam" id="PF05368"/>
    </source>
</evidence>
<dbReference type="PANTHER" id="PTHR43162">
    <property type="match status" value="1"/>
</dbReference>
<dbReference type="Gene3D" id="3.40.50.720">
    <property type="entry name" value="NAD(P)-binding Rossmann-like Domain"/>
    <property type="match status" value="1"/>
</dbReference>
<dbReference type="Pfam" id="PF05368">
    <property type="entry name" value="NmrA"/>
    <property type="match status" value="1"/>
</dbReference>
<comment type="caution">
    <text evidence="2">The sequence shown here is derived from an EMBL/GenBank/DDBJ whole genome shotgun (WGS) entry which is preliminary data.</text>
</comment>
<dbReference type="InterPro" id="IPR008030">
    <property type="entry name" value="NmrA-like"/>
</dbReference>
<feature type="domain" description="NmrA-like" evidence="1">
    <location>
        <begin position="4"/>
        <end position="230"/>
    </location>
</feature>
<dbReference type="Proteomes" id="UP001156940">
    <property type="component" value="Unassembled WGS sequence"/>
</dbReference>
<gene>
    <name evidence="2" type="ORF">QFW77_18910</name>
</gene>
<proteinExistence type="predicted"/>
<name>A0ABT6JDZ6_9GAMM</name>
<dbReference type="PANTHER" id="PTHR43162:SF1">
    <property type="entry name" value="PRESTALK A DIFFERENTIATION PROTEIN A"/>
    <property type="match status" value="1"/>
</dbReference>
<sequence length="286" mass="30671">MHIILGGTGHVGSAVCAALLARGEPVTVLTRDAAHAEPQRARGAKIEDVDVLDAAALREVLRSGRRAYLLNPPASPSEDTDAELRSVRAIVAALEDSGLEKLVAQSSYGVQPGRRIGDLGVLHEFERSLRDQPIPVDVLRAAYFMSNWDAAVESARTEGRLDTMLPVDFRLPMVAPADIGEVAARLMTADGVAADPHYVEGPERYTPSDVARALSHALGREVEARATPRAQWRESFRTLGFSPAAAESYAGMTALTVDRPEWPSDPVRGSTSLRAYIGERVATIGG</sequence>
<dbReference type="InterPro" id="IPR051604">
    <property type="entry name" value="Ergot_Alk_Oxidoreductase"/>
</dbReference>
<dbReference type="Gene3D" id="3.90.25.10">
    <property type="entry name" value="UDP-galactose 4-epimerase, domain 1"/>
    <property type="match status" value="1"/>
</dbReference>